<dbReference type="Proteomes" id="UP001621714">
    <property type="component" value="Unassembled WGS sequence"/>
</dbReference>
<name>A0ABW8PXB0_9GAMM</name>
<protein>
    <recommendedName>
        <fullName evidence="5">Flagellar protein FliT</fullName>
    </recommendedName>
</protein>
<proteinExistence type="predicted"/>
<comment type="caution">
    <text evidence="7">The sequence shown here is derived from an EMBL/GenBank/DDBJ whole genome shotgun (WGS) entry which is preliminary data.</text>
</comment>
<evidence type="ECO:0000256" key="3">
    <source>
        <dbReference type="ARBA" id="ARBA00022795"/>
    </source>
</evidence>
<feature type="compositionally biased region" description="Basic and acidic residues" evidence="6">
    <location>
        <begin position="86"/>
        <end position="96"/>
    </location>
</feature>
<evidence type="ECO:0000256" key="6">
    <source>
        <dbReference type="SAM" id="MobiDB-lite"/>
    </source>
</evidence>
<evidence type="ECO:0000256" key="5">
    <source>
        <dbReference type="ARBA" id="ARBA00093797"/>
    </source>
</evidence>
<keyword evidence="3" id="KW-1005">Bacterial flagellum biogenesis</keyword>
<comment type="subcellular location">
    <subcellularLocation>
        <location evidence="1">Cytoplasm</location>
        <location evidence="1">Cytosol</location>
    </subcellularLocation>
</comment>
<feature type="region of interest" description="Disordered" evidence="6">
    <location>
        <begin position="85"/>
        <end position="118"/>
    </location>
</feature>
<evidence type="ECO:0000256" key="2">
    <source>
        <dbReference type="ARBA" id="ARBA00022490"/>
    </source>
</evidence>
<evidence type="ECO:0000313" key="7">
    <source>
        <dbReference type="EMBL" id="MFK7160451.1"/>
    </source>
</evidence>
<evidence type="ECO:0000256" key="1">
    <source>
        <dbReference type="ARBA" id="ARBA00004514"/>
    </source>
</evidence>
<organism evidence="7 8">
    <name type="scientific">Marinospirillum alkalitolerans</name>
    <dbReference type="NCBI Taxonomy" id="3123374"/>
    <lineage>
        <taxon>Bacteria</taxon>
        <taxon>Pseudomonadati</taxon>
        <taxon>Pseudomonadota</taxon>
        <taxon>Gammaproteobacteria</taxon>
        <taxon>Oceanospirillales</taxon>
        <taxon>Oceanospirillaceae</taxon>
        <taxon>Marinospirillum</taxon>
    </lineage>
</organism>
<accession>A0ABW8PXB0</accession>
<keyword evidence="2" id="KW-0963">Cytoplasm</keyword>
<dbReference type="Pfam" id="PF05400">
    <property type="entry name" value="FliT"/>
    <property type="match status" value="1"/>
</dbReference>
<reference evidence="7 8" key="1">
    <citation type="submission" date="2024-02" db="EMBL/GenBank/DDBJ databases">
        <title>Marinospirillum sp. MEB 164 isolated from Lonar lake sediment.</title>
        <authorList>
            <person name="Joshi A."/>
            <person name="Thite S."/>
        </authorList>
    </citation>
    <scope>NUCLEOTIDE SEQUENCE [LARGE SCALE GENOMIC DNA]</scope>
    <source>
        <strain evidence="7 8">MEB164</strain>
    </source>
</reference>
<evidence type="ECO:0000256" key="4">
    <source>
        <dbReference type="ARBA" id="ARBA00023186"/>
    </source>
</evidence>
<gene>
    <name evidence="7" type="ORF">V6U78_05310</name>
</gene>
<keyword evidence="4" id="KW-0143">Chaperone</keyword>
<dbReference type="EMBL" id="JBANFI010000003">
    <property type="protein sequence ID" value="MFK7160451.1"/>
    <property type="molecule type" value="Genomic_DNA"/>
</dbReference>
<dbReference type="InterPro" id="IPR008622">
    <property type="entry name" value="FliT"/>
</dbReference>
<evidence type="ECO:0000313" key="8">
    <source>
        <dbReference type="Proteomes" id="UP001621714"/>
    </source>
</evidence>
<keyword evidence="8" id="KW-1185">Reference proteome</keyword>
<sequence length="118" mass="13194">MSAPAIKDLPPTQALKRAIQASEKLLAMMSQLEEQEVEGVEKLAQIRTQLVEQVFVTPWTEEAVATHLADLQRLEALSEELQSKASEVRSSLHEQRASNQHKRKAVNAYGQAKGQFSR</sequence>
<dbReference type="RefSeq" id="WP_405338176.1">
    <property type="nucleotide sequence ID" value="NZ_JBANFI010000003.1"/>
</dbReference>